<evidence type="ECO:0000256" key="5">
    <source>
        <dbReference type="ARBA" id="ARBA00037982"/>
    </source>
</evidence>
<dbReference type="eggNOG" id="COG0515">
    <property type="taxonomic scope" value="Bacteria"/>
</dbReference>
<dbReference type="SMART" id="SM00220">
    <property type="entry name" value="S_TKc"/>
    <property type="match status" value="1"/>
</dbReference>
<gene>
    <name evidence="7" type="ORF">HMPREF1316_2623</name>
</gene>
<dbReference type="Gene3D" id="1.10.510.10">
    <property type="entry name" value="Transferase(Phosphotransferase) domain 1"/>
    <property type="match status" value="1"/>
</dbReference>
<reference evidence="7 8" key="1">
    <citation type="submission" date="2013-08" db="EMBL/GenBank/DDBJ databases">
        <authorList>
            <person name="Durkin A.S."/>
            <person name="Haft D.R."/>
            <person name="McCorrison J."/>
            <person name="Torralba M."/>
            <person name="Gillis M."/>
            <person name="Haft D.H."/>
            <person name="Methe B."/>
            <person name="Sutton G."/>
            <person name="Nelson K.E."/>
        </authorList>
    </citation>
    <scope>NUCLEOTIDE SEQUENCE [LARGE SCALE GENOMIC DNA]</scope>
    <source>
        <strain evidence="7 8">F0195</strain>
    </source>
</reference>
<dbReference type="PANTHER" id="PTHR11042">
    <property type="entry name" value="EUKARYOTIC TRANSLATION INITIATION FACTOR 2-ALPHA KINASE EIF2-ALPHA KINASE -RELATED"/>
    <property type="match status" value="1"/>
</dbReference>
<dbReference type="RefSeq" id="WP_021727170.1">
    <property type="nucleotide sequence ID" value="NZ_AWEZ01000068.1"/>
</dbReference>
<dbReference type="InterPro" id="IPR050339">
    <property type="entry name" value="CC_SR_Kinase"/>
</dbReference>
<accession>U2UT54</accession>
<evidence type="ECO:0000313" key="8">
    <source>
        <dbReference type="Proteomes" id="UP000016638"/>
    </source>
</evidence>
<dbReference type="EMBL" id="AWEZ01000068">
    <property type="protein sequence ID" value="ERL06272.1"/>
    <property type="molecule type" value="Genomic_DNA"/>
</dbReference>
<keyword evidence="3 7" id="KW-0418">Kinase</keyword>
<evidence type="ECO:0000256" key="1">
    <source>
        <dbReference type="ARBA" id="ARBA00022679"/>
    </source>
</evidence>
<comment type="caution">
    <text evidence="7">The sequence shown here is derived from an EMBL/GenBank/DDBJ whole genome shotgun (WGS) entry which is preliminary data.</text>
</comment>
<evidence type="ECO:0000256" key="3">
    <source>
        <dbReference type="ARBA" id="ARBA00022777"/>
    </source>
</evidence>
<keyword evidence="4" id="KW-0067">ATP-binding</keyword>
<evidence type="ECO:0000259" key="6">
    <source>
        <dbReference type="PROSITE" id="PS50011"/>
    </source>
</evidence>
<dbReference type="InterPro" id="IPR011009">
    <property type="entry name" value="Kinase-like_dom_sf"/>
</dbReference>
<dbReference type="GO" id="GO:0005737">
    <property type="term" value="C:cytoplasm"/>
    <property type="evidence" value="ECO:0007669"/>
    <property type="project" value="TreeGrafter"/>
</dbReference>
<sequence length="662" mass="75809">MVHLVESGEQRYAIKTIQLHNEKKKSGKSKNDRLREEVKYCRKLHSRHVIQIISAEEKDVMTGNNPGRQLQYVMPCFDGTLRDWTSKNVPIERKFNLLHQLYDAVSAIHADGVVHRDIKPENILVDSKGLHLVLADFGIAHFDGSGKTLTKELLANRAYFAPEQMKDKDQKDVGPAADIFALGLITNELFTLSIPRGSTFRRIGDVYPLLSGLDSLVERMIRQNPSKRISIASAKSELKRVACTYRDSLSNVETYLKDCSTSDWEARLAEMKQDALDREVAEEVLKSMGQRDLDDFLTNHIEKPQELSGAEKTRWILYHAKYLVKNDREKYSCENILHRPSKQELQSIEDKIYRQGAEEAILAGQLLKTLSIREWQSRNLNYHHNIRFCPDKDLLYAAQSICFLEMCRKKFEYESNTCRSVSGPDRQSAYDDGPNEEQRAQLDAWLSERCFALGLITDSKTVHGKIWKYFISCGSYHCTELLEATKKAERPWNNAFSSEESAMCLAHDMAIHLISVTHPHEDPRRRLDEFNLWEHVELSNVTDWPLEAFLEKNKQARDLISGPSLDADGAKEILETLKEQYDGVNFEIRDNAAIVNFADSEQYNRFCHEAKGKARGHYIFEGDVIDILVPAFSGDGLTQHIWSLGFDVKHTLAMVLGLRDVK</sequence>
<dbReference type="OrthoDB" id="9762169at2"/>
<dbReference type="InterPro" id="IPR008271">
    <property type="entry name" value="Ser/Thr_kinase_AS"/>
</dbReference>
<evidence type="ECO:0000256" key="4">
    <source>
        <dbReference type="ARBA" id="ARBA00022840"/>
    </source>
</evidence>
<feature type="domain" description="Protein kinase" evidence="6">
    <location>
        <begin position="1"/>
        <end position="256"/>
    </location>
</feature>
<keyword evidence="2" id="KW-0547">Nucleotide-binding</keyword>
<protein>
    <submittedName>
        <fullName evidence="7">Kinase domain protein</fullName>
    </submittedName>
</protein>
<dbReference type="GO" id="GO:0005524">
    <property type="term" value="F:ATP binding"/>
    <property type="evidence" value="ECO:0007669"/>
    <property type="project" value="UniProtKB-KW"/>
</dbReference>
<proteinExistence type="inferred from homology"/>
<evidence type="ECO:0000256" key="2">
    <source>
        <dbReference type="ARBA" id="ARBA00022741"/>
    </source>
</evidence>
<dbReference type="InterPro" id="IPR000719">
    <property type="entry name" value="Prot_kinase_dom"/>
</dbReference>
<dbReference type="SUPFAM" id="SSF56112">
    <property type="entry name" value="Protein kinase-like (PK-like)"/>
    <property type="match status" value="1"/>
</dbReference>
<keyword evidence="8" id="KW-1185">Reference proteome</keyword>
<name>U2UT54_9ACTN</name>
<dbReference type="PATRIC" id="fig|1125712.3.peg.2271"/>
<organism evidence="7 8">
    <name type="scientific">Olsenella profusa F0195</name>
    <dbReference type="NCBI Taxonomy" id="1125712"/>
    <lineage>
        <taxon>Bacteria</taxon>
        <taxon>Bacillati</taxon>
        <taxon>Actinomycetota</taxon>
        <taxon>Coriobacteriia</taxon>
        <taxon>Coriobacteriales</taxon>
        <taxon>Atopobiaceae</taxon>
        <taxon>Olsenella</taxon>
    </lineage>
</organism>
<dbReference type="Proteomes" id="UP000016638">
    <property type="component" value="Unassembled WGS sequence"/>
</dbReference>
<evidence type="ECO:0000313" key="7">
    <source>
        <dbReference type="EMBL" id="ERL06272.1"/>
    </source>
</evidence>
<dbReference type="AlphaFoldDB" id="U2UT54"/>
<keyword evidence="1" id="KW-0808">Transferase</keyword>
<dbReference type="PANTHER" id="PTHR11042:SF189">
    <property type="entry name" value="PROTEIN KINASE DOMAIN-CONTAINING PROTEIN"/>
    <property type="match status" value="1"/>
</dbReference>
<dbReference type="GO" id="GO:0004672">
    <property type="term" value="F:protein kinase activity"/>
    <property type="evidence" value="ECO:0007669"/>
    <property type="project" value="InterPro"/>
</dbReference>
<comment type="similarity">
    <text evidence="5">Belongs to the protein kinase superfamily. Ser/Thr protein kinase family. GCN2 subfamily.</text>
</comment>
<dbReference type="STRING" id="1125712.HMPREF1316_2623"/>
<dbReference type="PROSITE" id="PS00108">
    <property type="entry name" value="PROTEIN_KINASE_ST"/>
    <property type="match status" value="1"/>
</dbReference>
<dbReference type="PROSITE" id="PS50011">
    <property type="entry name" value="PROTEIN_KINASE_DOM"/>
    <property type="match status" value="1"/>
</dbReference>
<dbReference type="Pfam" id="PF00069">
    <property type="entry name" value="Pkinase"/>
    <property type="match status" value="1"/>
</dbReference>